<dbReference type="Pfam" id="PF10544">
    <property type="entry name" value="T5orf172"/>
    <property type="match status" value="1"/>
</dbReference>
<feature type="compositionally biased region" description="Acidic residues" evidence="2">
    <location>
        <begin position="289"/>
        <end position="304"/>
    </location>
</feature>
<feature type="compositionally biased region" description="Acidic residues" evidence="2">
    <location>
        <begin position="817"/>
        <end position="828"/>
    </location>
</feature>
<dbReference type="GO" id="GO:0005737">
    <property type="term" value="C:cytoplasm"/>
    <property type="evidence" value="ECO:0007669"/>
    <property type="project" value="TreeGrafter"/>
</dbReference>
<dbReference type="CDD" id="cd05157">
    <property type="entry name" value="ETNK_euk"/>
    <property type="match status" value="1"/>
</dbReference>
<keyword evidence="5" id="KW-0418">Kinase</keyword>
<dbReference type="Gene3D" id="3.90.1200.10">
    <property type="match status" value="1"/>
</dbReference>
<evidence type="ECO:0000256" key="2">
    <source>
        <dbReference type="SAM" id="MobiDB-lite"/>
    </source>
</evidence>
<dbReference type="InterPro" id="IPR007521">
    <property type="entry name" value="Choline_kin_N"/>
</dbReference>
<evidence type="ECO:0000313" key="6">
    <source>
        <dbReference type="Proteomes" id="UP000567885"/>
    </source>
</evidence>
<dbReference type="GO" id="GO:0004103">
    <property type="term" value="F:choline kinase activity"/>
    <property type="evidence" value="ECO:0007669"/>
    <property type="project" value="TreeGrafter"/>
</dbReference>
<proteinExistence type="inferred from homology"/>
<evidence type="ECO:0000259" key="4">
    <source>
        <dbReference type="Pfam" id="PF10544"/>
    </source>
</evidence>
<feature type="compositionally biased region" description="Basic and acidic residues" evidence="2">
    <location>
        <begin position="928"/>
        <end position="938"/>
    </location>
</feature>
<gene>
    <name evidence="5" type="ORF">FHETE_2855</name>
</gene>
<dbReference type="Pfam" id="PF01633">
    <property type="entry name" value="Choline_kinase"/>
    <property type="match status" value="1"/>
</dbReference>
<feature type="compositionally biased region" description="Basic residues" evidence="2">
    <location>
        <begin position="909"/>
        <end position="927"/>
    </location>
</feature>
<dbReference type="EMBL" id="JAAGWQ010000047">
    <property type="protein sequence ID" value="KAF5674503.1"/>
    <property type="molecule type" value="Genomic_DNA"/>
</dbReference>
<feature type="region of interest" description="Disordered" evidence="2">
    <location>
        <begin position="111"/>
        <end position="174"/>
    </location>
</feature>
<feature type="compositionally biased region" description="Low complexity" evidence="2">
    <location>
        <begin position="851"/>
        <end position="866"/>
    </location>
</feature>
<dbReference type="InterPro" id="IPR011009">
    <property type="entry name" value="Kinase-like_dom_sf"/>
</dbReference>
<protein>
    <submittedName>
        <fullName evidence="5">Choline kinase</fullName>
    </submittedName>
</protein>
<feature type="compositionally biased region" description="Polar residues" evidence="2">
    <location>
        <begin position="942"/>
        <end position="957"/>
    </location>
</feature>
<reference evidence="5 6" key="1">
    <citation type="submission" date="2020-05" db="EMBL/GenBank/DDBJ databases">
        <title>Identification and distribution of gene clusters putatively required for synthesis of sphingolipid metabolism inhibitors in phylogenetically diverse species of the filamentous fungus Fusarium.</title>
        <authorList>
            <person name="Kim H.-S."/>
            <person name="Busman M."/>
            <person name="Brown D.W."/>
            <person name="Divon H."/>
            <person name="Uhlig S."/>
            <person name="Proctor R.H."/>
        </authorList>
    </citation>
    <scope>NUCLEOTIDE SEQUENCE [LARGE SCALE GENOMIC DNA]</scope>
    <source>
        <strain evidence="5 6">NRRL 20693</strain>
    </source>
</reference>
<feature type="region of interest" description="Disordered" evidence="2">
    <location>
        <begin position="1401"/>
        <end position="1437"/>
    </location>
</feature>
<evidence type="ECO:0000259" key="3">
    <source>
        <dbReference type="Pfam" id="PF04428"/>
    </source>
</evidence>
<dbReference type="InterPro" id="IPR018306">
    <property type="entry name" value="Phage_T5_Orf172_DNA-bd"/>
</dbReference>
<feature type="compositionally biased region" description="Low complexity" evidence="2">
    <location>
        <begin position="1423"/>
        <end position="1437"/>
    </location>
</feature>
<name>A0A8H5TS45_FUSHE</name>
<dbReference type="GO" id="GO:0006646">
    <property type="term" value="P:phosphatidylethanolamine biosynthetic process"/>
    <property type="evidence" value="ECO:0007669"/>
    <property type="project" value="TreeGrafter"/>
</dbReference>
<feature type="compositionally biased region" description="Acidic residues" evidence="2">
    <location>
        <begin position="312"/>
        <end position="321"/>
    </location>
</feature>
<feature type="domain" description="Choline kinase N-terminal" evidence="3">
    <location>
        <begin position="1022"/>
        <end position="1096"/>
    </location>
</feature>
<keyword evidence="6" id="KW-1185">Reference proteome</keyword>
<dbReference type="Proteomes" id="UP000567885">
    <property type="component" value="Unassembled WGS sequence"/>
</dbReference>
<comment type="caution">
    <text evidence="5">The sequence shown here is derived from an EMBL/GenBank/DDBJ whole genome shotgun (WGS) entry which is preliminary data.</text>
</comment>
<dbReference type="GO" id="GO:0004305">
    <property type="term" value="F:ethanolamine kinase activity"/>
    <property type="evidence" value="ECO:0007669"/>
    <property type="project" value="TreeGrafter"/>
</dbReference>
<evidence type="ECO:0000313" key="5">
    <source>
        <dbReference type="EMBL" id="KAF5674503.1"/>
    </source>
</evidence>
<dbReference type="SUPFAM" id="SSF56112">
    <property type="entry name" value="Protein kinase-like (PK-like)"/>
    <property type="match status" value="1"/>
</dbReference>
<feature type="compositionally biased region" description="Basic residues" evidence="2">
    <location>
        <begin position="881"/>
        <end position="890"/>
    </location>
</feature>
<feature type="region of interest" description="Disordered" evidence="2">
    <location>
        <begin position="738"/>
        <end position="973"/>
    </location>
</feature>
<feature type="region of interest" description="Disordered" evidence="2">
    <location>
        <begin position="289"/>
        <end position="332"/>
    </location>
</feature>
<evidence type="ECO:0000256" key="1">
    <source>
        <dbReference type="ARBA" id="ARBA00038211"/>
    </source>
</evidence>
<keyword evidence="5" id="KW-0808">Transferase</keyword>
<dbReference type="Gene3D" id="3.30.200.20">
    <property type="entry name" value="Phosphorylase Kinase, domain 1"/>
    <property type="match status" value="1"/>
</dbReference>
<dbReference type="Pfam" id="PF04428">
    <property type="entry name" value="Choline_kin_N"/>
    <property type="match status" value="1"/>
</dbReference>
<dbReference type="PANTHER" id="PTHR22603">
    <property type="entry name" value="CHOLINE/ETHANOALAMINE KINASE"/>
    <property type="match status" value="1"/>
</dbReference>
<feature type="domain" description="Bacteriophage T5 Orf172 DNA-binding" evidence="4">
    <location>
        <begin position="371"/>
        <end position="490"/>
    </location>
</feature>
<feature type="compositionally biased region" description="Low complexity" evidence="2">
    <location>
        <begin position="1010"/>
        <end position="1020"/>
    </location>
</feature>
<organism evidence="5 6">
    <name type="scientific">Fusarium heterosporum</name>
    <dbReference type="NCBI Taxonomy" id="42747"/>
    <lineage>
        <taxon>Eukaryota</taxon>
        <taxon>Fungi</taxon>
        <taxon>Dikarya</taxon>
        <taxon>Ascomycota</taxon>
        <taxon>Pezizomycotina</taxon>
        <taxon>Sordariomycetes</taxon>
        <taxon>Hypocreomycetidae</taxon>
        <taxon>Hypocreales</taxon>
        <taxon>Nectriaceae</taxon>
        <taxon>Fusarium</taxon>
        <taxon>Fusarium heterosporum species complex</taxon>
    </lineage>
</organism>
<dbReference type="PANTHER" id="PTHR22603:SF93">
    <property type="entry name" value="RE24176P"/>
    <property type="match status" value="1"/>
</dbReference>
<feature type="compositionally biased region" description="Polar residues" evidence="2">
    <location>
        <begin position="160"/>
        <end position="169"/>
    </location>
</feature>
<feature type="region of interest" description="Disordered" evidence="2">
    <location>
        <begin position="990"/>
        <end position="1026"/>
    </location>
</feature>
<dbReference type="OrthoDB" id="10267235at2759"/>
<comment type="similarity">
    <text evidence="1">Belongs to the choline/ethanolamine kinase family.</text>
</comment>
<accession>A0A8H5TS45</accession>
<sequence length="1556" mass="176955">MYTNNDSAEALRSLYAALEIPRIGAVCCFAQANRQTKCLQKLSSRRKRMDDLIKALVVDKSSYSSLVEELADVLICPSKHTSTVTVKGIIYRSQKKYVQFLVASRLGSWQSNSQSQDNQKSEHDVSTWLGDSTAKYRRASGRLQPRNSHGEEVGTDGDDSSTASTQTSLRRPKLVREDHVDGQELLRTPVRSRNKYIDASESPNDDMFVISPGSVASPDPSEIFTPMSAVLTPNSVHSTAGWESRRCSFRDRSRRMRNEESPTRNGVSVDVDALSADMIRMMNLDEDGFIDDSEFSGEEDLSDDSEIRREDESNDESENGCDEVSPVEEPTRCSSYHGKMMFSLRKPVPLPLKRISDCMEESLAKGELASGYVYCFADKSAPGYLKIGSTRSEEIQRPTEEPTSSEDGHIEEYVIRKRIQQWEKRCQHDAEYKFVYFMPCAVRKMESLIHRTLHKEQRNTSCPSQKCKTKHREWFAISEDEAKYVAKVWCEFSKLKPYDHKGQLEEDWQNYVSNLRNENCSATTRDWLATEWANTLEKIGTQINKKREGSLRSHLEKVQERKRIADWMLRQVKEDEERISKELLSLKTKGHSFSRPGSRRSVAYRFREEKILSWSRVNQRKSRGLGGEAGACETLPKTATEGDLKGYSATNHPQLPTSPWYWKVWTFGTSEGSIFEKNPCIFLVFFGDGFWELTPEYQPINDDEVAPCELCKLNKGSQSSSAVNAVKIMWFVPDSDKTTPLPVPALRDPATDAPKPLERIPQQTNNPSPAMSPTTNGSPAPQQPQPPPLRSALKSEEDIERPCPPSGSLKAVQIAEPESEIQTLEDESQPTKQFSTNLRRRLSGKPPTAPLPNSSSRSSFSDNPSNVRAPEETPPTSNPSSHHHHSHRRQYYSEKLLAQVGDWLEHERKKSHARKSKKTSRRRKSKSPTKEEKGKATEEAESLSQAQPSQGSEQSNYARPRSDSTDSESSEISFDRLQRILEESLAHMGINSMPHFPPKLTRPKHRKVPSRSSLRGGPSSDTEYADGDAIVPSCDVWLDNSKTMSYGGGDADAEDQEMNDPNVKVDKEKESWLSFKNEIIRIAHTLRLKGWRRIPLGGGEKISVERLSGALTNAVYVVTPPTEIDEAEGRRKPTKVLLRIYGPQVEHLIDRENELSVLQRLARKKIGPRLLGTFQNGRFEQYFESITLTPADLRDPDMSRSIAKRMRELHDGIELLPHEREGGPATWKSWDQWLDNVERIATYLDKEYEQESQGLNGRRDSVVHAWKSRGYVCGTPWPQFRDMMTKYRVHLNSFYRGGQREVKDTLVFAHSDTQYGNILRIRPDDEKSPLLQAANKHKQLIVIDFEYAGPNTRGLEFANHFNEWTYNYHDAATPWACDVRRYPTPDEQRRFIKAYVDHRPRFQGNNSTPRLMPADSNASSGMSTPLATPTNPPASSSSSIVEFMLDARVPPGGWSAAERANDEQRDQRVRELLEETRQWRPANHAHWIAWGIVQAKIPGLDESIKEEDLLSPDEFDYLSYAQDRVMFFWGDCVRMGLVKLQELPPTLQTLVKTVEY</sequence>
<feature type="compositionally biased region" description="Polar residues" evidence="2">
    <location>
        <begin position="761"/>
        <end position="778"/>
    </location>
</feature>